<reference evidence="2" key="1">
    <citation type="submission" date="2016-07" db="EMBL/GenBank/DDBJ databases">
        <authorList>
            <person name="Florea S."/>
            <person name="Webb J.S."/>
            <person name="Jaromczyk J."/>
            <person name="Schardl C.L."/>
        </authorList>
    </citation>
    <scope>NUCLEOTIDE SEQUENCE [LARGE SCALE GENOMIC DNA]</scope>
    <source>
        <strain evidence="2">1YdBTEX2</strain>
    </source>
</reference>
<accession>A0A1D3JWF4</accession>
<dbReference type="EMBL" id="LT599583">
    <property type="protein sequence ID" value="SBW80410.1"/>
    <property type="molecule type" value="Genomic_DNA"/>
</dbReference>
<proteinExistence type="predicted"/>
<dbReference type="RefSeq" id="WP_026140329.1">
    <property type="nucleotide sequence ID" value="NZ_AOUH01000044.1"/>
</dbReference>
<name>A0A1D3JWF4_PSEVE</name>
<gene>
    <name evidence="1" type="ORF">PVE_R1G2525</name>
</gene>
<sequence>MTQFLTIAYDLSAIDNHAYFFDGAPDSIFCKTCGCCIDKNYLPRELKTPNKADIGATYDGRFIASLRFKEYIENLKLSVGFSLVNEKNQLFMMQPQKIIKYSAQQLENLCSTCGQYFDCVVPIPSFYQETGKRLEYGMFFTSIGFGSGKEKSPAIILGIETALEIKSAIKSLKLRGADISEVLMPND</sequence>
<evidence type="ECO:0000313" key="2">
    <source>
        <dbReference type="Proteomes" id="UP000245431"/>
    </source>
</evidence>
<organism evidence="1 2">
    <name type="scientific">Pseudomonas veronii 1YdBTEX2</name>
    <dbReference type="NCBI Taxonomy" id="1295141"/>
    <lineage>
        <taxon>Bacteria</taxon>
        <taxon>Pseudomonadati</taxon>
        <taxon>Pseudomonadota</taxon>
        <taxon>Gammaproteobacteria</taxon>
        <taxon>Pseudomonadales</taxon>
        <taxon>Pseudomonadaceae</taxon>
        <taxon>Pseudomonas</taxon>
    </lineage>
</organism>
<evidence type="ECO:0000313" key="1">
    <source>
        <dbReference type="EMBL" id="SBW80410.1"/>
    </source>
</evidence>
<dbReference type="AlphaFoldDB" id="A0A1D3JWF4"/>
<dbReference type="Proteomes" id="UP000245431">
    <property type="component" value="Chromosome PVE_r1"/>
</dbReference>
<protein>
    <submittedName>
        <fullName evidence="1">Uncharacterized protein</fullName>
    </submittedName>
</protein>